<dbReference type="RefSeq" id="XP_024699535.1">
    <property type="nucleotide sequence ID" value="XM_024855112.1"/>
</dbReference>
<proteinExistence type="predicted"/>
<dbReference type="STRING" id="1392250.A0A2I2FUA7"/>
<name>A0A2I2FUA7_9EURO</name>
<evidence type="ECO:0000313" key="1">
    <source>
        <dbReference type="EMBL" id="PLB44233.1"/>
    </source>
</evidence>
<evidence type="ECO:0000313" key="2">
    <source>
        <dbReference type="Proteomes" id="UP000234275"/>
    </source>
</evidence>
<keyword evidence="2" id="KW-1185">Reference proteome</keyword>
<dbReference type="OrthoDB" id="2103397at2759"/>
<dbReference type="EMBL" id="MSFO01000009">
    <property type="protein sequence ID" value="PLB44233.1"/>
    <property type="molecule type" value="Genomic_DNA"/>
</dbReference>
<accession>A0A2I2FUA7</accession>
<organism evidence="1 2">
    <name type="scientific">Aspergillus steynii IBT 23096</name>
    <dbReference type="NCBI Taxonomy" id="1392250"/>
    <lineage>
        <taxon>Eukaryota</taxon>
        <taxon>Fungi</taxon>
        <taxon>Dikarya</taxon>
        <taxon>Ascomycota</taxon>
        <taxon>Pezizomycotina</taxon>
        <taxon>Eurotiomycetes</taxon>
        <taxon>Eurotiomycetidae</taxon>
        <taxon>Eurotiales</taxon>
        <taxon>Aspergillaceae</taxon>
        <taxon>Aspergillus</taxon>
        <taxon>Aspergillus subgen. Circumdati</taxon>
    </lineage>
</organism>
<dbReference type="Proteomes" id="UP000234275">
    <property type="component" value="Unassembled WGS sequence"/>
</dbReference>
<dbReference type="GeneID" id="36562818"/>
<gene>
    <name evidence="1" type="ORF">P170DRAFT_513454</name>
</gene>
<comment type="caution">
    <text evidence="1">The sequence shown here is derived from an EMBL/GenBank/DDBJ whole genome shotgun (WGS) entry which is preliminary data.</text>
</comment>
<sequence length="300" mass="33651">MIFHDLDVYPLDENSSNFVNTQNPVRASTADSEKLWQPLAKPDLILPSHLDTILEDYMVAFDGDQMNPGLISSRVDAILLSIVAAAKSKHPGDSSGLYPKDDILLSIGETLTTRDTFDTEQHYFRCLSDATLWYGETKVFEANLIVRKTSGPVDGGSVTIPGALLMMLYGRRLLEIFENPEVLDIPEGLPNSQGCGMYGIVTDSYKWHFLWVHNGYHSGVKYFQATFDWTKENERQRIINHVRDIVDHAISLAGPKAKCSNTAKYTASVVIGCLIWDEYRVDKSATFDYNRIIGECDVNC</sequence>
<protein>
    <submittedName>
        <fullName evidence="1">Uncharacterized protein</fullName>
    </submittedName>
</protein>
<reference evidence="1 2" key="1">
    <citation type="submission" date="2016-12" db="EMBL/GenBank/DDBJ databases">
        <title>The genomes of Aspergillus section Nigri reveals drivers in fungal speciation.</title>
        <authorList>
            <consortium name="DOE Joint Genome Institute"/>
            <person name="Vesth T.C."/>
            <person name="Nybo J."/>
            <person name="Theobald S."/>
            <person name="Brandl J."/>
            <person name="Frisvad J.C."/>
            <person name="Nielsen K.F."/>
            <person name="Lyhne E.K."/>
            <person name="Kogle M.E."/>
            <person name="Kuo A."/>
            <person name="Riley R."/>
            <person name="Clum A."/>
            <person name="Nolan M."/>
            <person name="Lipzen A."/>
            <person name="Salamov A."/>
            <person name="Henrissat B."/>
            <person name="Wiebenga A."/>
            <person name="De Vries R.P."/>
            <person name="Grigoriev I.V."/>
            <person name="Mortensen U.H."/>
            <person name="Andersen M.R."/>
            <person name="Baker S.E."/>
        </authorList>
    </citation>
    <scope>NUCLEOTIDE SEQUENCE [LARGE SCALE GENOMIC DNA]</scope>
    <source>
        <strain evidence="1 2">IBT 23096</strain>
    </source>
</reference>
<dbReference type="AlphaFoldDB" id="A0A2I2FUA7"/>
<dbReference type="VEuPathDB" id="FungiDB:P170DRAFT_513454"/>